<evidence type="ECO:0000256" key="3">
    <source>
        <dbReference type="ARBA" id="ARBA00022989"/>
    </source>
</evidence>
<dbReference type="Proteomes" id="UP001500571">
    <property type="component" value="Unassembled WGS sequence"/>
</dbReference>
<evidence type="ECO:0000256" key="1">
    <source>
        <dbReference type="ARBA" id="ARBA00004141"/>
    </source>
</evidence>
<dbReference type="RefSeq" id="WP_344045409.1">
    <property type="nucleotide sequence ID" value="NZ_BAAAPB010000002.1"/>
</dbReference>
<keyword evidence="8" id="KW-1185">Reference proteome</keyword>
<protein>
    <submittedName>
        <fullName evidence="7">DoxX family membrane protein</fullName>
    </submittedName>
</protein>
<evidence type="ECO:0000259" key="6">
    <source>
        <dbReference type="Pfam" id="PF07291"/>
    </source>
</evidence>
<evidence type="ECO:0000256" key="4">
    <source>
        <dbReference type="ARBA" id="ARBA00023136"/>
    </source>
</evidence>
<feature type="domain" description="Methylamine utilisation protein MauE" evidence="6">
    <location>
        <begin position="8"/>
        <end position="139"/>
    </location>
</feature>
<organism evidence="7 8">
    <name type="scientific">Nocardioides panacihumi</name>
    <dbReference type="NCBI Taxonomy" id="400774"/>
    <lineage>
        <taxon>Bacteria</taxon>
        <taxon>Bacillati</taxon>
        <taxon>Actinomycetota</taxon>
        <taxon>Actinomycetes</taxon>
        <taxon>Propionibacteriales</taxon>
        <taxon>Nocardioidaceae</taxon>
        <taxon>Nocardioides</taxon>
    </lineage>
</organism>
<name>A0ABP5CMV1_9ACTN</name>
<keyword evidence="2 5" id="KW-0812">Transmembrane</keyword>
<feature type="transmembrane region" description="Helical" evidence="5">
    <location>
        <begin position="62"/>
        <end position="90"/>
    </location>
</feature>
<evidence type="ECO:0000313" key="7">
    <source>
        <dbReference type="EMBL" id="GAA1965032.1"/>
    </source>
</evidence>
<dbReference type="EMBL" id="BAAAPB010000002">
    <property type="protein sequence ID" value="GAA1965032.1"/>
    <property type="molecule type" value="Genomic_DNA"/>
</dbReference>
<keyword evidence="3 5" id="KW-1133">Transmembrane helix</keyword>
<sequence>MPRYVLPALAVLARLVTGVVWIWAGASKLSDPYAAVLAVRAYQLLPAGIADTVGHLLPSLEIVVGAALVLGVLTRGAAVVSALLFLAFIIGISSAWARGLQIDCGCFGGGGFDPNAASKYPWEIARDAALLLMSVFVVFVRDTGPGLDRLLFRRTAPILNEELS</sequence>
<comment type="subcellular location">
    <subcellularLocation>
        <location evidence="1">Membrane</location>
        <topology evidence="1">Multi-pass membrane protein</topology>
    </subcellularLocation>
</comment>
<accession>A0ABP5CMV1</accession>
<comment type="caution">
    <text evidence="7">The sequence shown here is derived from an EMBL/GenBank/DDBJ whole genome shotgun (WGS) entry which is preliminary data.</text>
</comment>
<dbReference type="InterPro" id="IPR009908">
    <property type="entry name" value="Methylamine_util_MauE"/>
</dbReference>
<gene>
    <name evidence="7" type="ORF">GCM10009798_26600</name>
</gene>
<dbReference type="Pfam" id="PF07291">
    <property type="entry name" value="MauE"/>
    <property type="match status" value="1"/>
</dbReference>
<evidence type="ECO:0000256" key="5">
    <source>
        <dbReference type="SAM" id="Phobius"/>
    </source>
</evidence>
<evidence type="ECO:0000313" key="8">
    <source>
        <dbReference type="Proteomes" id="UP001500571"/>
    </source>
</evidence>
<proteinExistence type="predicted"/>
<keyword evidence="4 5" id="KW-0472">Membrane</keyword>
<evidence type="ECO:0000256" key="2">
    <source>
        <dbReference type="ARBA" id="ARBA00022692"/>
    </source>
</evidence>
<reference evidence="8" key="1">
    <citation type="journal article" date="2019" name="Int. J. Syst. Evol. Microbiol.">
        <title>The Global Catalogue of Microorganisms (GCM) 10K type strain sequencing project: providing services to taxonomists for standard genome sequencing and annotation.</title>
        <authorList>
            <consortium name="The Broad Institute Genomics Platform"/>
            <consortium name="The Broad Institute Genome Sequencing Center for Infectious Disease"/>
            <person name="Wu L."/>
            <person name="Ma J."/>
        </authorList>
    </citation>
    <scope>NUCLEOTIDE SEQUENCE [LARGE SCALE GENOMIC DNA]</scope>
    <source>
        <strain evidence="8">JCM 15309</strain>
    </source>
</reference>